<sequence>MTFAGDEGTAKKSPKTMMLIAMIVATPTSTRRVRNRTMGRTYPMEIGGRCGRPSGGRATRTRSVLPGNVTYLWISYGLT</sequence>
<organism evidence="2 3">
    <name type="scientific">Asanoa siamensis</name>
    <dbReference type="NCBI Taxonomy" id="926357"/>
    <lineage>
        <taxon>Bacteria</taxon>
        <taxon>Bacillati</taxon>
        <taxon>Actinomycetota</taxon>
        <taxon>Actinomycetes</taxon>
        <taxon>Micromonosporales</taxon>
        <taxon>Micromonosporaceae</taxon>
        <taxon>Asanoa</taxon>
    </lineage>
</organism>
<gene>
    <name evidence="2" type="ORF">Asi02nite_70810</name>
</gene>
<accession>A0ABQ4D1Z5</accession>
<keyword evidence="3" id="KW-1185">Reference proteome</keyword>
<comment type="caution">
    <text evidence="2">The sequence shown here is derived from an EMBL/GenBank/DDBJ whole genome shotgun (WGS) entry which is preliminary data.</text>
</comment>
<name>A0ABQ4D1Z5_9ACTN</name>
<dbReference type="Proteomes" id="UP000604117">
    <property type="component" value="Unassembled WGS sequence"/>
</dbReference>
<feature type="region of interest" description="Disordered" evidence="1">
    <location>
        <begin position="42"/>
        <end position="61"/>
    </location>
</feature>
<protein>
    <submittedName>
        <fullName evidence="2">Uncharacterized protein</fullName>
    </submittedName>
</protein>
<proteinExistence type="predicted"/>
<reference evidence="2 3" key="1">
    <citation type="submission" date="2021-01" db="EMBL/GenBank/DDBJ databases">
        <title>Whole genome shotgun sequence of Asanoa siamensis NBRC 107932.</title>
        <authorList>
            <person name="Komaki H."/>
            <person name="Tamura T."/>
        </authorList>
    </citation>
    <scope>NUCLEOTIDE SEQUENCE [LARGE SCALE GENOMIC DNA]</scope>
    <source>
        <strain evidence="2 3">NBRC 107932</strain>
    </source>
</reference>
<evidence type="ECO:0000313" key="2">
    <source>
        <dbReference type="EMBL" id="GIF77563.1"/>
    </source>
</evidence>
<dbReference type="EMBL" id="BONE01000095">
    <property type="protein sequence ID" value="GIF77563.1"/>
    <property type="molecule type" value="Genomic_DNA"/>
</dbReference>
<evidence type="ECO:0000256" key="1">
    <source>
        <dbReference type="SAM" id="MobiDB-lite"/>
    </source>
</evidence>
<evidence type="ECO:0000313" key="3">
    <source>
        <dbReference type="Proteomes" id="UP000604117"/>
    </source>
</evidence>